<name>A0A1V0DZH6_9CAUD</name>
<evidence type="ECO:0000313" key="2">
    <source>
        <dbReference type="Proteomes" id="UP000223034"/>
    </source>
</evidence>
<gene>
    <name evidence="1" type="ORF">lls_19</name>
</gene>
<proteinExistence type="predicted"/>
<reference evidence="1 2" key="1">
    <citation type="submission" date="2017-02" db="EMBL/GenBank/DDBJ databases">
        <title>Complete genome sequence of new bacteriophage phiLLS.</title>
        <authorList>
            <person name="Rubi-Rangel L."/>
            <person name="Amarillas L."/>
            <person name="Carrillo H."/>
            <person name="Leon-Felix J."/>
        </authorList>
    </citation>
    <scope>NUCLEOTIDE SEQUENCE [LARGE SCALE GENOMIC DNA]</scope>
</reference>
<keyword evidence="2" id="KW-1185">Reference proteome</keyword>
<organism evidence="1 2">
    <name type="scientific">Escherichia phage phiLLS</name>
    <dbReference type="NCBI Taxonomy" id="1965465"/>
    <lineage>
        <taxon>Viruses</taxon>
        <taxon>Duplodnaviria</taxon>
        <taxon>Heunggongvirae</taxon>
        <taxon>Uroviricota</taxon>
        <taxon>Caudoviricetes</taxon>
        <taxon>Demerecviridae</taxon>
        <taxon>Markadamsvirinae</taxon>
        <taxon>Tequintavirus</taxon>
        <taxon>Tequintavirus LLS</taxon>
    </lineage>
</organism>
<accession>A0A1V0DZH6</accession>
<protein>
    <submittedName>
        <fullName evidence="1">Uncharacterized protein</fullName>
    </submittedName>
</protein>
<dbReference type="EMBL" id="KY677846">
    <property type="protein sequence ID" value="ARB06866.1"/>
    <property type="molecule type" value="Genomic_DNA"/>
</dbReference>
<evidence type="ECO:0000313" key="1">
    <source>
        <dbReference type="EMBL" id="ARB06866.1"/>
    </source>
</evidence>
<dbReference type="Proteomes" id="UP000223034">
    <property type="component" value="Segment"/>
</dbReference>
<sequence length="90" mass="10755">MKKINISTLKPFPYIGQPLILMWEEKINGEKYTKTRIGYKLISLYYEKEVLIAEIYSPLSDRLVKTTYLHLCKNYTWHGSTRQPTYYEAE</sequence>